<sequence>MAEIPTIGQVGYALVWTTPRVKATWRPDVPRPRCPYNGNTYISVPVLHSVALNGSLFKSGNNSAENQVLRTPVADVCSL</sequence>
<organism evidence="1 2">
    <name type="scientific">Trichinella britovi</name>
    <name type="common">Parasitic roundworm</name>
    <dbReference type="NCBI Taxonomy" id="45882"/>
    <lineage>
        <taxon>Eukaryota</taxon>
        <taxon>Metazoa</taxon>
        <taxon>Ecdysozoa</taxon>
        <taxon>Nematoda</taxon>
        <taxon>Enoplea</taxon>
        <taxon>Dorylaimia</taxon>
        <taxon>Trichinellida</taxon>
        <taxon>Trichinellidae</taxon>
        <taxon>Trichinella</taxon>
    </lineage>
</organism>
<comment type="caution">
    <text evidence="1">The sequence shown here is derived from an EMBL/GenBank/DDBJ whole genome shotgun (WGS) entry which is preliminary data.</text>
</comment>
<proteinExistence type="predicted"/>
<protein>
    <submittedName>
        <fullName evidence="1">Uncharacterized protein</fullName>
    </submittedName>
</protein>
<name>A0A0V1D5A5_TRIBR</name>
<gene>
    <name evidence="1" type="ORF">T03_13713</name>
</gene>
<evidence type="ECO:0000313" key="1">
    <source>
        <dbReference type="EMBL" id="KRY56550.1"/>
    </source>
</evidence>
<dbReference type="Proteomes" id="UP000054653">
    <property type="component" value="Unassembled WGS sequence"/>
</dbReference>
<keyword evidence="2" id="KW-1185">Reference proteome</keyword>
<dbReference type="AlphaFoldDB" id="A0A0V1D5A5"/>
<dbReference type="EMBL" id="JYDI01000042">
    <property type="protein sequence ID" value="KRY56550.1"/>
    <property type="molecule type" value="Genomic_DNA"/>
</dbReference>
<reference evidence="1 2" key="1">
    <citation type="submission" date="2015-01" db="EMBL/GenBank/DDBJ databases">
        <title>Evolution of Trichinella species and genotypes.</title>
        <authorList>
            <person name="Korhonen P.K."/>
            <person name="Edoardo P."/>
            <person name="Giuseppe L.R."/>
            <person name="Gasser R.B."/>
        </authorList>
    </citation>
    <scope>NUCLEOTIDE SEQUENCE [LARGE SCALE GENOMIC DNA]</scope>
    <source>
        <strain evidence="1">ISS120</strain>
    </source>
</reference>
<evidence type="ECO:0000313" key="2">
    <source>
        <dbReference type="Proteomes" id="UP000054653"/>
    </source>
</evidence>
<accession>A0A0V1D5A5</accession>